<dbReference type="EMBL" id="FPCA01000001">
    <property type="protein sequence ID" value="SFU55845.1"/>
    <property type="molecule type" value="Genomic_DNA"/>
</dbReference>
<gene>
    <name evidence="2" type="ORF">SAMN04487941_1515</name>
</gene>
<dbReference type="Proteomes" id="UP000182491">
    <property type="component" value="Unassembled WGS sequence"/>
</dbReference>
<dbReference type="AlphaFoldDB" id="A0A1I7H544"/>
<sequence>MQRIEYNIRVAIEEDIPAILELFELSLGTEGGAPVASFWRWKHIDNPFGASPVLLAFDEDKLIGLRAFMRWQWAYKEHVLPAFRAVDTATHPDYRGKGIFSKLTKALIEELKRTESSCFIYNTPNSQSKPGYLKMGWSVLGKPAVMGSVAFAFSANAEQKFIAFQNELQQVDFLTLPFKPATSNGQVHTNHSLLYYKWRYQSIPEIPYGSFIYKYSGKTLMLFFHLKNRGKFHELRICDELWSDGLPEKKVALQAYHKLAGKLGTPVISFIPGQELSVWQQLAYRAFSLKKYAPEITVREVNNAELIASVQNIDNWSFNLGDLELF</sequence>
<dbReference type="Gene3D" id="3.40.630.30">
    <property type="match status" value="1"/>
</dbReference>
<name>A0A1I7H544_9BACT</name>
<evidence type="ECO:0000259" key="1">
    <source>
        <dbReference type="PROSITE" id="PS51186"/>
    </source>
</evidence>
<dbReference type="RefSeq" id="WP_068836805.1">
    <property type="nucleotide sequence ID" value="NZ_BMXC01000001.1"/>
</dbReference>
<dbReference type="InterPro" id="IPR000182">
    <property type="entry name" value="GNAT_dom"/>
</dbReference>
<proteinExistence type="predicted"/>
<protein>
    <submittedName>
        <fullName evidence="2">Acetyltransferase (GNAT) domain-containing protein</fullName>
    </submittedName>
</protein>
<dbReference type="OrthoDB" id="5570877at2"/>
<evidence type="ECO:0000313" key="3">
    <source>
        <dbReference type="Proteomes" id="UP000182491"/>
    </source>
</evidence>
<dbReference type="PROSITE" id="PS51186">
    <property type="entry name" value="GNAT"/>
    <property type="match status" value="1"/>
</dbReference>
<dbReference type="SUPFAM" id="SSF55729">
    <property type="entry name" value="Acyl-CoA N-acyltransferases (Nat)"/>
    <property type="match status" value="1"/>
</dbReference>
<feature type="domain" description="N-acetyltransferase" evidence="1">
    <location>
        <begin position="6"/>
        <end position="158"/>
    </location>
</feature>
<keyword evidence="2" id="KW-0808">Transferase</keyword>
<dbReference type="STRING" id="388950.GCA_001611675_00613"/>
<accession>A0A1I7H544</accession>
<dbReference type="CDD" id="cd04301">
    <property type="entry name" value="NAT_SF"/>
    <property type="match status" value="1"/>
</dbReference>
<evidence type="ECO:0000313" key="2">
    <source>
        <dbReference type="EMBL" id="SFU55845.1"/>
    </source>
</evidence>
<organism evidence="2 3">
    <name type="scientific">Pontibacter akesuensis</name>
    <dbReference type="NCBI Taxonomy" id="388950"/>
    <lineage>
        <taxon>Bacteria</taxon>
        <taxon>Pseudomonadati</taxon>
        <taxon>Bacteroidota</taxon>
        <taxon>Cytophagia</taxon>
        <taxon>Cytophagales</taxon>
        <taxon>Hymenobacteraceae</taxon>
        <taxon>Pontibacter</taxon>
    </lineage>
</organism>
<dbReference type="InterPro" id="IPR016181">
    <property type="entry name" value="Acyl_CoA_acyltransferase"/>
</dbReference>
<dbReference type="GO" id="GO:0016747">
    <property type="term" value="F:acyltransferase activity, transferring groups other than amino-acyl groups"/>
    <property type="evidence" value="ECO:0007669"/>
    <property type="project" value="InterPro"/>
</dbReference>
<dbReference type="Pfam" id="PF13527">
    <property type="entry name" value="Acetyltransf_9"/>
    <property type="match status" value="1"/>
</dbReference>
<keyword evidence="3" id="KW-1185">Reference proteome</keyword>
<reference evidence="3" key="1">
    <citation type="submission" date="2016-10" db="EMBL/GenBank/DDBJ databases">
        <authorList>
            <person name="Varghese N."/>
        </authorList>
    </citation>
    <scope>NUCLEOTIDE SEQUENCE [LARGE SCALE GENOMIC DNA]</scope>
    <source>
        <strain evidence="3">DSM 18820</strain>
    </source>
</reference>